<gene>
    <name evidence="1" type="ORF">SAMN04487865_11481</name>
</gene>
<dbReference type="EMBL" id="FOSF01000148">
    <property type="protein sequence ID" value="SFK61875.1"/>
    <property type="molecule type" value="Genomic_DNA"/>
</dbReference>
<evidence type="ECO:0000313" key="1">
    <source>
        <dbReference type="EMBL" id="SFK61875.1"/>
    </source>
</evidence>
<keyword evidence="2" id="KW-1185">Reference proteome</keyword>
<organism evidence="1 2">
    <name type="scientific">Succinivibrio dextrinosolvens</name>
    <dbReference type="NCBI Taxonomy" id="83771"/>
    <lineage>
        <taxon>Bacteria</taxon>
        <taxon>Pseudomonadati</taxon>
        <taxon>Pseudomonadota</taxon>
        <taxon>Gammaproteobacteria</taxon>
        <taxon>Aeromonadales</taxon>
        <taxon>Succinivibrionaceae</taxon>
        <taxon>Succinivibrio</taxon>
    </lineage>
</organism>
<name>A0A662ZFB6_9GAMM</name>
<dbReference type="AlphaFoldDB" id="A0A662ZFB6"/>
<protein>
    <submittedName>
        <fullName evidence="1">Uncharacterized protein</fullName>
    </submittedName>
</protein>
<accession>A0A662ZFB6</accession>
<sequence length="111" mass="12685">MEQLSLFLSTLSNDFQTYKTNLIDLLSKNHISKLSYDTKACVRNRKFSVADYLLGALTMMSSSISEPEFTLNSFHMNYNSHLGDDFKMTHKCIHKQLDSEESLTLVKALVV</sequence>
<proteinExistence type="predicted"/>
<dbReference type="OrthoDB" id="9924167at2"/>
<reference evidence="1 2" key="1">
    <citation type="submission" date="2016-10" db="EMBL/GenBank/DDBJ databases">
        <authorList>
            <person name="Varghese N."/>
            <person name="Submissions S."/>
        </authorList>
    </citation>
    <scope>NUCLEOTIDE SEQUENCE [LARGE SCALE GENOMIC DNA]</scope>
    <source>
        <strain evidence="1 2">22B</strain>
    </source>
</reference>
<dbReference type="Proteomes" id="UP000243374">
    <property type="component" value="Unassembled WGS sequence"/>
</dbReference>
<dbReference type="RefSeq" id="WP_074842021.1">
    <property type="nucleotide sequence ID" value="NZ_CP047056.1"/>
</dbReference>
<evidence type="ECO:0000313" key="2">
    <source>
        <dbReference type="Proteomes" id="UP000243374"/>
    </source>
</evidence>